<evidence type="ECO:0000313" key="2">
    <source>
        <dbReference type="EMBL" id="CAG8763686.1"/>
    </source>
</evidence>
<organism evidence="2 3">
    <name type="scientific">Gigaspora margarita</name>
    <dbReference type="NCBI Taxonomy" id="4874"/>
    <lineage>
        <taxon>Eukaryota</taxon>
        <taxon>Fungi</taxon>
        <taxon>Fungi incertae sedis</taxon>
        <taxon>Mucoromycota</taxon>
        <taxon>Glomeromycotina</taxon>
        <taxon>Glomeromycetes</taxon>
        <taxon>Diversisporales</taxon>
        <taxon>Gigasporaceae</taxon>
        <taxon>Gigaspora</taxon>
    </lineage>
</organism>
<accession>A0ABN7VEX7</accession>
<proteinExistence type="predicted"/>
<evidence type="ECO:0000256" key="1">
    <source>
        <dbReference type="SAM" id="MobiDB-lite"/>
    </source>
</evidence>
<keyword evidence="3" id="KW-1185">Reference proteome</keyword>
<feature type="non-terminal residue" evidence="2">
    <location>
        <position position="1"/>
    </location>
</feature>
<feature type="compositionally biased region" description="Basic and acidic residues" evidence="1">
    <location>
        <begin position="57"/>
        <end position="72"/>
    </location>
</feature>
<evidence type="ECO:0000313" key="3">
    <source>
        <dbReference type="Proteomes" id="UP000789901"/>
    </source>
</evidence>
<sequence length="169" mass="19692">DENEVYALGEKRPQPYPTSNWEKRIQTQHGGTWKNRLRAQERDDIPLLPNPEEEPDLIEKVDTPVRSDSSDTFDKFTYEEEMLDENEGYHTEESTIEDIGALTQTEEPPRQTIDEYLGEVIQKADLDEIEKEHAREFFHEEKGLFAQSTKELGKMSILTHRIDTGDAKR</sequence>
<name>A0ABN7VEX7_GIGMA</name>
<dbReference type="EMBL" id="CAJVQB010013668">
    <property type="protein sequence ID" value="CAG8763686.1"/>
    <property type="molecule type" value="Genomic_DNA"/>
</dbReference>
<gene>
    <name evidence="2" type="ORF">GMARGA_LOCUS17770</name>
</gene>
<reference evidence="2 3" key="1">
    <citation type="submission" date="2021-06" db="EMBL/GenBank/DDBJ databases">
        <authorList>
            <person name="Kallberg Y."/>
            <person name="Tangrot J."/>
            <person name="Rosling A."/>
        </authorList>
    </citation>
    <scope>NUCLEOTIDE SEQUENCE [LARGE SCALE GENOMIC DNA]</scope>
    <source>
        <strain evidence="2 3">120-4 pot B 10/14</strain>
    </source>
</reference>
<protein>
    <submittedName>
        <fullName evidence="2">768_t:CDS:1</fullName>
    </submittedName>
</protein>
<dbReference type="Proteomes" id="UP000789901">
    <property type="component" value="Unassembled WGS sequence"/>
</dbReference>
<feature type="region of interest" description="Disordered" evidence="1">
    <location>
        <begin position="1"/>
        <end position="72"/>
    </location>
</feature>
<comment type="caution">
    <text evidence="2">The sequence shown here is derived from an EMBL/GenBank/DDBJ whole genome shotgun (WGS) entry which is preliminary data.</text>
</comment>